<gene>
    <name evidence="2" type="ORF">TNCT_402161</name>
</gene>
<accession>A0A8X6HZ11</accession>
<dbReference type="AlphaFoldDB" id="A0A8X6HZ11"/>
<dbReference type="Proteomes" id="UP000887116">
    <property type="component" value="Unassembled WGS sequence"/>
</dbReference>
<evidence type="ECO:0000313" key="3">
    <source>
        <dbReference type="Proteomes" id="UP000887116"/>
    </source>
</evidence>
<name>A0A8X6HZ11_TRICU</name>
<reference evidence="2" key="1">
    <citation type="submission" date="2020-07" db="EMBL/GenBank/DDBJ databases">
        <title>Multicomponent nature underlies the extraordinary mechanical properties of spider dragline silk.</title>
        <authorList>
            <person name="Kono N."/>
            <person name="Nakamura H."/>
            <person name="Mori M."/>
            <person name="Yoshida Y."/>
            <person name="Ohtoshi R."/>
            <person name="Malay A.D."/>
            <person name="Moran D.A.P."/>
            <person name="Tomita M."/>
            <person name="Numata K."/>
            <person name="Arakawa K."/>
        </authorList>
    </citation>
    <scope>NUCLEOTIDE SEQUENCE</scope>
</reference>
<feature type="region of interest" description="Disordered" evidence="1">
    <location>
        <begin position="1"/>
        <end position="31"/>
    </location>
</feature>
<feature type="compositionally biased region" description="Basic and acidic residues" evidence="1">
    <location>
        <begin position="9"/>
        <end position="26"/>
    </location>
</feature>
<keyword evidence="3" id="KW-1185">Reference proteome</keyword>
<dbReference type="EMBL" id="BMAO01030402">
    <property type="protein sequence ID" value="GFQ67845.1"/>
    <property type="molecule type" value="Genomic_DNA"/>
</dbReference>
<protein>
    <submittedName>
        <fullName evidence="2">Uncharacterized protein</fullName>
    </submittedName>
</protein>
<sequence length="77" mass="8618">MIGLTPQKTPDKAITADRTSSVERERDRKKRTIRPIIEKKMNGLFAYFDHNQLKGVTVPGITGSDSLLLRVGKCSEC</sequence>
<proteinExistence type="predicted"/>
<organism evidence="2 3">
    <name type="scientific">Trichonephila clavata</name>
    <name type="common">Joro spider</name>
    <name type="synonym">Nephila clavata</name>
    <dbReference type="NCBI Taxonomy" id="2740835"/>
    <lineage>
        <taxon>Eukaryota</taxon>
        <taxon>Metazoa</taxon>
        <taxon>Ecdysozoa</taxon>
        <taxon>Arthropoda</taxon>
        <taxon>Chelicerata</taxon>
        <taxon>Arachnida</taxon>
        <taxon>Araneae</taxon>
        <taxon>Araneomorphae</taxon>
        <taxon>Entelegynae</taxon>
        <taxon>Araneoidea</taxon>
        <taxon>Nephilidae</taxon>
        <taxon>Trichonephila</taxon>
    </lineage>
</organism>
<evidence type="ECO:0000256" key="1">
    <source>
        <dbReference type="SAM" id="MobiDB-lite"/>
    </source>
</evidence>
<comment type="caution">
    <text evidence="2">The sequence shown here is derived from an EMBL/GenBank/DDBJ whole genome shotgun (WGS) entry which is preliminary data.</text>
</comment>
<evidence type="ECO:0000313" key="2">
    <source>
        <dbReference type="EMBL" id="GFQ67845.1"/>
    </source>
</evidence>